<dbReference type="EMBL" id="CP051487">
    <property type="protein sequence ID" value="QJC80165.1"/>
    <property type="molecule type" value="Genomic_DNA"/>
</dbReference>
<feature type="transmembrane region" description="Helical" evidence="1">
    <location>
        <begin position="219"/>
        <end position="238"/>
    </location>
</feature>
<accession>A0AAE6ZVL2</accession>
<proteinExistence type="predicted"/>
<evidence type="ECO:0000256" key="1">
    <source>
        <dbReference type="SAM" id="Phobius"/>
    </source>
</evidence>
<organism evidence="2 3">
    <name type="scientific">Pseudomonas umsongensis</name>
    <dbReference type="NCBI Taxonomy" id="198618"/>
    <lineage>
        <taxon>Bacteria</taxon>
        <taxon>Pseudomonadati</taxon>
        <taxon>Pseudomonadota</taxon>
        <taxon>Gammaproteobacteria</taxon>
        <taxon>Pseudomonadales</taxon>
        <taxon>Pseudomonadaceae</taxon>
        <taxon>Pseudomonas</taxon>
    </lineage>
</organism>
<feature type="transmembrane region" description="Helical" evidence="1">
    <location>
        <begin position="100"/>
        <end position="122"/>
    </location>
</feature>
<dbReference type="AlphaFoldDB" id="A0AAE6ZVL2"/>
<gene>
    <name evidence="2" type="ORF">HGP31_18255</name>
</gene>
<evidence type="ECO:0000313" key="3">
    <source>
        <dbReference type="Proteomes" id="UP000501367"/>
    </source>
</evidence>
<dbReference type="Proteomes" id="UP000501367">
    <property type="component" value="Chromosome"/>
</dbReference>
<feature type="transmembrane region" description="Helical" evidence="1">
    <location>
        <begin position="61"/>
        <end position="80"/>
    </location>
</feature>
<keyword evidence="1" id="KW-0812">Transmembrane</keyword>
<protein>
    <submittedName>
        <fullName evidence="2">ABC transporter permease</fullName>
    </submittedName>
</protein>
<dbReference type="GeneID" id="72195546"/>
<dbReference type="KEGG" id="pum:HGP31_18255"/>
<name>A0AAE6ZVL2_9PSED</name>
<evidence type="ECO:0000313" key="2">
    <source>
        <dbReference type="EMBL" id="QJC80165.1"/>
    </source>
</evidence>
<feature type="transmembrane region" description="Helical" evidence="1">
    <location>
        <begin position="142"/>
        <end position="162"/>
    </location>
</feature>
<sequence length="247" mass="28063">MPMCTLSRSLALSGLFIKEQLKEPVALFWMIISPVVTYYLLAYSRGGFSASEVSYMESTSWFYAYISSSVAFFGFSFYIVGRRESGYIRSFVYTPDAKMVFMAAQFLAYSLVALIYSITFYALTYFSYGSFDVSDLWGVISRFYICYILFVIPGVLLGFLPLSFQNTSTVFSIASFIMLVLGILSIGDSYPVFDAVNEFNPLSVANQIMVGGYEKYSVLIFWIIGLFVAVFLLSLRFLRINPVWSRY</sequence>
<reference evidence="2 3" key="1">
    <citation type="submission" date="2020-04" db="EMBL/GenBank/DDBJ databases">
        <authorList>
            <person name="Yao Y."/>
            <person name="He Z."/>
        </authorList>
    </citation>
    <scope>NUCLEOTIDE SEQUENCE [LARGE SCALE GENOMIC DNA]</scope>
    <source>
        <strain evidence="2 3">CY-1</strain>
    </source>
</reference>
<keyword evidence="1" id="KW-1133">Transmembrane helix</keyword>
<feature type="transmembrane region" description="Helical" evidence="1">
    <location>
        <begin position="21"/>
        <end position="41"/>
    </location>
</feature>
<keyword evidence="1" id="KW-0472">Membrane</keyword>
<feature type="transmembrane region" description="Helical" evidence="1">
    <location>
        <begin position="169"/>
        <end position="187"/>
    </location>
</feature>
<dbReference type="RefSeq" id="WP_168758346.1">
    <property type="nucleotide sequence ID" value="NZ_CP051487.1"/>
</dbReference>